<feature type="region of interest" description="Disordered" evidence="3">
    <location>
        <begin position="733"/>
        <end position="782"/>
    </location>
</feature>
<feature type="compositionally biased region" description="Polar residues" evidence="3">
    <location>
        <begin position="58"/>
        <end position="78"/>
    </location>
</feature>
<feature type="coiled-coil region" evidence="2">
    <location>
        <begin position="352"/>
        <end position="555"/>
    </location>
</feature>
<feature type="coiled-coil region" evidence="2">
    <location>
        <begin position="1019"/>
        <end position="1060"/>
    </location>
</feature>
<feature type="domain" description="Golgin subfamily A conserved" evidence="4">
    <location>
        <begin position="375"/>
        <end position="669"/>
    </location>
</feature>
<feature type="compositionally biased region" description="Acidic residues" evidence="3">
    <location>
        <begin position="813"/>
        <end position="825"/>
    </location>
</feature>
<feature type="compositionally biased region" description="Acidic residues" evidence="3">
    <location>
        <begin position="1120"/>
        <end position="1137"/>
    </location>
</feature>
<keyword evidence="1 2" id="KW-0175">Coiled coil</keyword>
<feature type="coiled-coil region" evidence="2">
    <location>
        <begin position="224"/>
        <end position="328"/>
    </location>
</feature>
<proteinExistence type="predicted"/>
<feature type="compositionally biased region" description="Basic and acidic residues" evidence="3">
    <location>
        <begin position="1"/>
        <end position="11"/>
    </location>
</feature>
<evidence type="ECO:0000259" key="4">
    <source>
        <dbReference type="Pfam" id="PF15070"/>
    </source>
</evidence>
<protein>
    <recommendedName>
        <fullName evidence="4">Golgin subfamily A conserved domain-containing protein</fullName>
    </recommendedName>
</protein>
<dbReference type="AlphaFoldDB" id="A0A9W9ZWY3"/>
<dbReference type="GO" id="GO:0000137">
    <property type="term" value="C:Golgi cis cisterna"/>
    <property type="evidence" value="ECO:0007669"/>
    <property type="project" value="TreeGrafter"/>
</dbReference>
<evidence type="ECO:0000313" key="6">
    <source>
        <dbReference type="Proteomes" id="UP001163046"/>
    </source>
</evidence>
<feature type="region of interest" description="Disordered" evidence="3">
    <location>
        <begin position="1096"/>
        <end position="1138"/>
    </location>
</feature>
<dbReference type="Pfam" id="PF15070">
    <property type="entry name" value="GOLGA2L5"/>
    <property type="match status" value="2"/>
</dbReference>
<dbReference type="InterPro" id="IPR024858">
    <property type="entry name" value="GOLGA"/>
</dbReference>
<keyword evidence="6" id="KW-1185">Reference proteome</keyword>
<name>A0A9W9ZWY3_9CNID</name>
<feature type="coiled-coil region" evidence="2">
    <location>
        <begin position="584"/>
        <end position="618"/>
    </location>
</feature>
<dbReference type="PANTHER" id="PTHR10881:SF46">
    <property type="entry name" value="GOLGIN SUBFAMILY A MEMBER 2"/>
    <property type="match status" value="1"/>
</dbReference>
<feature type="coiled-coil region" evidence="2">
    <location>
        <begin position="146"/>
        <end position="194"/>
    </location>
</feature>
<dbReference type="PANTHER" id="PTHR10881">
    <property type="entry name" value="GOLGIN SUBFAMILY A MEMBER-RELATED"/>
    <property type="match status" value="1"/>
</dbReference>
<feature type="compositionally biased region" description="Basic residues" evidence="3">
    <location>
        <begin position="12"/>
        <end position="22"/>
    </location>
</feature>
<feature type="region of interest" description="Disordered" evidence="3">
    <location>
        <begin position="800"/>
        <end position="844"/>
    </location>
</feature>
<organism evidence="5 6">
    <name type="scientific">Desmophyllum pertusum</name>
    <dbReference type="NCBI Taxonomy" id="174260"/>
    <lineage>
        <taxon>Eukaryota</taxon>
        <taxon>Metazoa</taxon>
        <taxon>Cnidaria</taxon>
        <taxon>Anthozoa</taxon>
        <taxon>Hexacorallia</taxon>
        <taxon>Scleractinia</taxon>
        <taxon>Caryophylliina</taxon>
        <taxon>Caryophylliidae</taxon>
        <taxon>Desmophyllum</taxon>
    </lineage>
</organism>
<dbReference type="GO" id="GO:0032580">
    <property type="term" value="C:Golgi cisterna membrane"/>
    <property type="evidence" value="ECO:0007669"/>
    <property type="project" value="TreeGrafter"/>
</dbReference>
<dbReference type="GO" id="GO:0007030">
    <property type="term" value="P:Golgi organization"/>
    <property type="evidence" value="ECO:0007669"/>
    <property type="project" value="TreeGrafter"/>
</dbReference>
<dbReference type="GO" id="GO:0005801">
    <property type="term" value="C:cis-Golgi network"/>
    <property type="evidence" value="ECO:0007669"/>
    <property type="project" value="TreeGrafter"/>
</dbReference>
<comment type="caution">
    <text evidence="5">The sequence shown here is derived from an EMBL/GenBank/DDBJ whole genome shotgun (WGS) entry which is preliminary data.</text>
</comment>
<reference evidence="5" key="1">
    <citation type="submission" date="2023-01" db="EMBL/GenBank/DDBJ databases">
        <title>Genome assembly of the deep-sea coral Lophelia pertusa.</title>
        <authorList>
            <person name="Herrera S."/>
            <person name="Cordes E."/>
        </authorList>
    </citation>
    <scope>NUCLEOTIDE SEQUENCE</scope>
    <source>
        <strain evidence="5">USNM1676648</strain>
        <tissue evidence="5">Polyp</tissue>
    </source>
</reference>
<gene>
    <name evidence="5" type="ORF">OS493_034379</name>
</gene>
<feature type="region of interest" description="Disordered" evidence="3">
    <location>
        <begin position="1"/>
        <end position="82"/>
    </location>
</feature>
<evidence type="ECO:0000256" key="1">
    <source>
        <dbReference type="ARBA" id="ARBA00023054"/>
    </source>
</evidence>
<evidence type="ECO:0000256" key="2">
    <source>
        <dbReference type="SAM" id="Coils"/>
    </source>
</evidence>
<dbReference type="OrthoDB" id="5978643at2759"/>
<sequence>MADSGREEKLAAARKKLKKFQQKRTPSSSPVVKAVKHRVDCSSIHSSSSSESGGVSSTADNNVNIASHDPSSSLSPINGSYLPDEHITQAQQVFDNERDVEPLPSSSNDREYSTTEKIKQLCSQINGLTVSQDQYINGEDPVFHEIKSLESRNHELEDRVQSYKRSSEQLNSQVNEQRRQIIQFQEQIKRERTELANKQLLEQRSLKEQLEVHIQTIGILVGEKQELQSTVSQLQRKYEIKQSENTELTSRLQTVRQKAVELEKNLSNVTASCDKYQDDAKHLRQERDKYQTANYTQNQEKEELLQQNAELRVKLESKVAECEELNKTESELSFKLKQAQLVVQQLSGEPNSSASHKLVEQLQNEKAELESKLEQVNNTVQRLAADKGELLQQHAEEMDQYEKRIRSLTEEVELHDREKRLLIAQESELQESMQSLQKELADLQDDEASQQVQSTQLAAAEIERLAEDKQRLAEHLQQEGKENVRLVRDQERYLLRIQELETAVARLGEESIDKVTLLESVQSDKETISRALKQNKELKTKTEELEERFITMSQENMELTTSLETEQHMAKELAAKLSDMGVELEESKQLLSARNSEVQSLTEELQTASNNLREEVTKGESLISSLRDELDVSSQQFFDQLKQKEFEISAVREEIDVSSHQLREQLAKKDFELGSLKDELSQSEARLTEQFLLNEDSHVYKNQAELANSLQQELQLAQDTISHLTVGNSQLKEMLSSTENRSSMEPSGSESSDEEETSKPSTKASDVPHMHNGNTDNEDGEIHIKRIPPDVIPVQATDQTMEDTPPYMNGDFSEGESPVETDSSEDMNMAPHRSPPPPPTSKYTSQENMVDLLSASVRQLEMERDQLADILHRTQDQQEDDMLRLQQHLELQLRQQLQQQGRQLQEHFQQQLHEQQQKMLLMQAVVEKQKEQIERKEEPELPNIPLDQLGQEDISNDAIKMAFSKLQARFMKLMNEKASLIERIQELEHVTVQLSHETETIGEYITLYQTQRNALKSYYKDRERMIAQMSSEKANMQDKMNQLQDLVKQMLDERKELRIHQHQLQNVINSRMVAHEHEAVISAYQDGDELVVPQAEVSVESETNSRNMDDSDRSRSSYFDETETELSQLENDEDLDQNDGTARQILQILEQLGPSEEGTRRGWISPDVRSREFLPCRACGERVLRL</sequence>
<accession>A0A9W9ZWY3</accession>
<feature type="domain" description="Golgin subfamily A conserved" evidence="4">
    <location>
        <begin position="842"/>
        <end position="1057"/>
    </location>
</feature>
<dbReference type="EMBL" id="MU825444">
    <property type="protein sequence ID" value="KAJ7388990.1"/>
    <property type="molecule type" value="Genomic_DNA"/>
</dbReference>
<dbReference type="InterPro" id="IPR043976">
    <property type="entry name" value="GOLGA_cons_dom"/>
</dbReference>
<evidence type="ECO:0000313" key="5">
    <source>
        <dbReference type="EMBL" id="KAJ7388990.1"/>
    </source>
</evidence>
<feature type="compositionally biased region" description="Low complexity" evidence="3">
    <location>
        <begin position="42"/>
        <end position="57"/>
    </location>
</feature>
<dbReference type="Proteomes" id="UP001163046">
    <property type="component" value="Unassembled WGS sequence"/>
</dbReference>
<evidence type="ECO:0000256" key="3">
    <source>
        <dbReference type="SAM" id="MobiDB-lite"/>
    </source>
</evidence>